<feature type="transmembrane region" description="Helical" evidence="10">
    <location>
        <begin position="21"/>
        <end position="41"/>
    </location>
</feature>
<evidence type="ECO:0000256" key="3">
    <source>
        <dbReference type="ARBA" id="ARBA00022475"/>
    </source>
</evidence>
<dbReference type="PROSITE" id="PS00211">
    <property type="entry name" value="ABC_TRANSPORTER_1"/>
    <property type="match status" value="1"/>
</dbReference>
<dbReference type="InterPro" id="IPR003439">
    <property type="entry name" value="ABC_transporter-like_ATP-bd"/>
</dbReference>
<dbReference type="PROSITE" id="PS50893">
    <property type="entry name" value="ABC_TRANSPORTER_2"/>
    <property type="match status" value="1"/>
</dbReference>
<comment type="similarity">
    <text evidence="9">Belongs to the ABC transporter superfamily. Lipid exporter (TC 3.A.1.106) family.</text>
</comment>
<feature type="transmembrane region" description="Helical" evidence="10">
    <location>
        <begin position="281"/>
        <end position="302"/>
    </location>
</feature>
<feature type="domain" description="ABC transmembrane type-1" evidence="12">
    <location>
        <begin position="28"/>
        <end position="304"/>
    </location>
</feature>
<evidence type="ECO:0000256" key="6">
    <source>
        <dbReference type="ARBA" id="ARBA00022840"/>
    </source>
</evidence>
<dbReference type="PANTHER" id="PTHR43394:SF1">
    <property type="entry name" value="ATP-BINDING CASSETTE SUB-FAMILY B MEMBER 10, MITOCHONDRIAL"/>
    <property type="match status" value="1"/>
</dbReference>
<evidence type="ECO:0000256" key="4">
    <source>
        <dbReference type="ARBA" id="ARBA00022692"/>
    </source>
</evidence>
<dbReference type="PANTHER" id="PTHR43394">
    <property type="entry name" value="ATP-DEPENDENT PERMEASE MDL1, MITOCHONDRIAL"/>
    <property type="match status" value="1"/>
</dbReference>
<evidence type="ECO:0000256" key="1">
    <source>
        <dbReference type="ARBA" id="ARBA00004651"/>
    </source>
</evidence>
<keyword evidence="8 10" id="KW-0472">Membrane</keyword>
<evidence type="ECO:0000256" key="5">
    <source>
        <dbReference type="ARBA" id="ARBA00022741"/>
    </source>
</evidence>
<feature type="transmembrane region" description="Helical" evidence="10">
    <location>
        <begin position="137"/>
        <end position="155"/>
    </location>
</feature>
<dbReference type="Pfam" id="PF00005">
    <property type="entry name" value="ABC_tran"/>
    <property type="match status" value="1"/>
</dbReference>
<dbReference type="AlphaFoldDB" id="H7C8I7"/>
<evidence type="ECO:0000256" key="8">
    <source>
        <dbReference type="ARBA" id="ARBA00023136"/>
    </source>
</evidence>
<evidence type="ECO:0000256" key="7">
    <source>
        <dbReference type="ARBA" id="ARBA00022989"/>
    </source>
</evidence>
<dbReference type="PROSITE" id="PS50929">
    <property type="entry name" value="ABC_TM1F"/>
    <property type="match status" value="1"/>
</dbReference>
<dbReference type="InterPro" id="IPR017871">
    <property type="entry name" value="ABC_transporter-like_CS"/>
</dbReference>
<keyword evidence="3" id="KW-1003">Cell membrane</keyword>
<dbReference type="GO" id="GO:0016887">
    <property type="term" value="F:ATP hydrolysis activity"/>
    <property type="evidence" value="ECO:0007669"/>
    <property type="project" value="InterPro"/>
</dbReference>
<gene>
    <name evidence="13" type="primary">larE</name>
</gene>
<dbReference type="InterPro" id="IPR027417">
    <property type="entry name" value="P-loop_NTPase"/>
</dbReference>
<feature type="transmembrane region" description="Helical" evidence="10">
    <location>
        <begin position="161"/>
        <end position="180"/>
    </location>
</feature>
<keyword evidence="5" id="KW-0547">Nucleotide-binding</keyword>
<dbReference type="Gene3D" id="1.20.1560.10">
    <property type="entry name" value="ABC transporter type 1, transmembrane domain"/>
    <property type="match status" value="1"/>
</dbReference>
<evidence type="ECO:0000259" key="11">
    <source>
        <dbReference type="PROSITE" id="PS50893"/>
    </source>
</evidence>
<dbReference type="InterPro" id="IPR036640">
    <property type="entry name" value="ABC1_TM_sf"/>
</dbReference>
<evidence type="ECO:0000256" key="10">
    <source>
        <dbReference type="SAM" id="Phobius"/>
    </source>
</evidence>
<evidence type="ECO:0000259" key="12">
    <source>
        <dbReference type="PROSITE" id="PS50929"/>
    </source>
</evidence>
<accession>H7C8I7</accession>
<evidence type="ECO:0000256" key="9">
    <source>
        <dbReference type="ARBA" id="ARBA00061644"/>
    </source>
</evidence>
<feature type="transmembrane region" description="Helical" evidence="10">
    <location>
        <begin position="53"/>
        <end position="76"/>
    </location>
</feature>
<organism evidence="13">
    <name type="scientific">Rhodococcus jostii</name>
    <dbReference type="NCBI Taxonomy" id="132919"/>
    <lineage>
        <taxon>Bacteria</taxon>
        <taxon>Bacillati</taxon>
        <taxon>Actinomycetota</taxon>
        <taxon>Actinomycetes</taxon>
        <taxon>Mycobacteriales</taxon>
        <taxon>Nocardiaceae</taxon>
        <taxon>Rhodococcus</taxon>
    </lineage>
</organism>
<keyword evidence="2" id="KW-0813">Transport</keyword>
<dbReference type="Gene3D" id="3.40.50.300">
    <property type="entry name" value="P-loop containing nucleotide triphosphate hydrolases"/>
    <property type="match status" value="1"/>
</dbReference>
<comment type="subcellular location">
    <subcellularLocation>
        <location evidence="1">Cell membrane</location>
        <topology evidence="1">Multi-pass membrane protein</topology>
    </subcellularLocation>
</comment>
<dbReference type="InterPro" id="IPR003593">
    <property type="entry name" value="AAA+_ATPase"/>
</dbReference>
<keyword evidence="4 10" id="KW-0812">Transmembrane</keyword>
<name>H7C8I7_RHOJO</name>
<evidence type="ECO:0000313" key="13">
    <source>
        <dbReference type="EMBL" id="BAL72550.1"/>
    </source>
</evidence>
<dbReference type="GO" id="GO:0005524">
    <property type="term" value="F:ATP binding"/>
    <property type="evidence" value="ECO:0007669"/>
    <property type="project" value="UniProtKB-KW"/>
</dbReference>
<dbReference type="InterPro" id="IPR039421">
    <property type="entry name" value="Type_1_exporter"/>
</dbReference>
<evidence type="ECO:0000256" key="2">
    <source>
        <dbReference type="ARBA" id="ARBA00022448"/>
    </source>
</evidence>
<dbReference type="Pfam" id="PF00664">
    <property type="entry name" value="ABC_membrane"/>
    <property type="match status" value="1"/>
</dbReference>
<feature type="domain" description="ABC transporter" evidence="11">
    <location>
        <begin position="343"/>
        <end position="576"/>
    </location>
</feature>
<keyword evidence="6" id="KW-0067">ATP-binding</keyword>
<feature type="transmembrane region" description="Helical" evidence="10">
    <location>
        <begin position="239"/>
        <end position="261"/>
    </location>
</feature>
<dbReference type="InterPro" id="IPR011527">
    <property type="entry name" value="ABC1_TM_dom"/>
</dbReference>
<dbReference type="CDD" id="cd18551">
    <property type="entry name" value="ABC_6TM_LmrA_like"/>
    <property type="match status" value="1"/>
</dbReference>
<reference evidence="13" key="1">
    <citation type="journal article" date="2012" name="Appl. Microbiol. Biotechnol.">
        <title>Molecular cloning of the gene cluster for lariatin biosynthesis of Rhodococcus jostii K01-B0171.</title>
        <authorList>
            <person name="Inokoshi J."/>
            <person name="Matsuhama M."/>
            <person name="Miyake M."/>
            <person name="Ikeda H."/>
            <person name="Tomoda H."/>
        </authorList>
    </citation>
    <scope>NUCLEOTIDE SEQUENCE</scope>
    <source>
        <strain evidence="13">K01-B0171</strain>
    </source>
</reference>
<dbReference type="FunFam" id="3.40.50.300:FF:000299">
    <property type="entry name" value="ABC transporter ATP-binding protein/permease"/>
    <property type="match status" value="1"/>
</dbReference>
<keyword evidence="7 10" id="KW-1133">Transmembrane helix</keyword>
<dbReference type="SUPFAM" id="SSF52540">
    <property type="entry name" value="P-loop containing nucleoside triphosphate hydrolases"/>
    <property type="match status" value="1"/>
</dbReference>
<sequence>MSGASPTPGAKKHVLRLFDGHWLAMASAMGLTIAAGGLAILQPSFAGRIVDAVSNGSSITSAAAILVVALLGQILLDTVGHYQFERIGEKVVYKMRCAFALHVVNLPVADIDGHRTGDLLSRASNDTAMIREIPRSIGDILFGAVSAGAAVVLMFSIDPVLVAMVIAVIVVAFLGANQFLKRIQLAAGRRQVAVGEYASGLDRTLSAIRTVKLFRAEQREIRSIVRSADHAYTAGVRTALLIAAGTPVVQLAITGCSLLILVVGGSRVARNELTLGELVSLFMYTMYAVMPLSNLFGGLALIRTAMGSLERLLETLNRPVEGAALSRSASTGEHRPASSTSLVEFDRVSFAYGTSQVIDDVSFSIDRNQVTAIVGSSGAGKTSIISLACRFYEPTAGIIRWEGEEYQATPIGELRRHLALVEQDAPVMHGTIRENLQIANPESSDGEIWTALKHANLAPEIECLPDGLDTVVLDHGRSLSGGQRQRLAVARALLSRAELILMDEPTAHLDRVNELELMQNLIEWRGARSLLVVAHRLSTVTRADRILVLDAGRIVATGTHLELVEDSAAYRRLIEQTLGAKPQGSELAPARA</sequence>
<protein>
    <submittedName>
        <fullName evidence="13">Lariatin biosynthetic protein</fullName>
    </submittedName>
</protein>
<proteinExistence type="inferred from homology"/>
<dbReference type="GO" id="GO:0015421">
    <property type="term" value="F:ABC-type oligopeptide transporter activity"/>
    <property type="evidence" value="ECO:0007669"/>
    <property type="project" value="TreeGrafter"/>
</dbReference>
<dbReference type="EMBL" id="AB593691">
    <property type="protein sequence ID" value="BAL72550.1"/>
    <property type="molecule type" value="Genomic_DNA"/>
</dbReference>
<dbReference type="SUPFAM" id="SSF90123">
    <property type="entry name" value="ABC transporter transmembrane region"/>
    <property type="match status" value="1"/>
</dbReference>
<dbReference type="SMART" id="SM00382">
    <property type="entry name" value="AAA"/>
    <property type="match status" value="1"/>
</dbReference>
<dbReference type="GO" id="GO:0005886">
    <property type="term" value="C:plasma membrane"/>
    <property type="evidence" value="ECO:0007669"/>
    <property type="project" value="UniProtKB-SubCell"/>
</dbReference>